<protein>
    <submittedName>
        <fullName evidence="2">Uncharacterized protein</fullName>
    </submittedName>
</protein>
<comment type="caution">
    <text evidence="2">The sequence shown here is derived from an EMBL/GenBank/DDBJ whole genome shotgun (WGS) entry which is preliminary data.</text>
</comment>
<reference evidence="2 3" key="1">
    <citation type="submission" date="2020-09" db="EMBL/GenBank/DDBJ databases">
        <title>De no assembly of potato wild relative species, Solanum commersonii.</title>
        <authorList>
            <person name="Cho K."/>
        </authorList>
    </citation>
    <scope>NUCLEOTIDE SEQUENCE [LARGE SCALE GENOMIC DNA]</scope>
    <source>
        <strain evidence="2">LZ3.2</strain>
        <tissue evidence="2">Leaf</tissue>
    </source>
</reference>
<evidence type="ECO:0000256" key="1">
    <source>
        <dbReference type="SAM" id="MobiDB-lite"/>
    </source>
</evidence>
<accession>A0A9J5XGJ6</accession>
<keyword evidence="3" id="KW-1185">Reference proteome</keyword>
<proteinExistence type="predicted"/>
<sequence>MWVGNYKKGHTGKGGPSSKCTHGCPWQEAAPLADCWLVKNSQIRKVKVVEMRMSRWLCEHTRRDRIKNKDIRDKVEVTFVVDRIREDIPGGGGGLELKLQVKVSGATFPLLFVVGKEEFHGGMMQLLWRR</sequence>
<dbReference type="Proteomes" id="UP000824120">
    <property type="component" value="Chromosome 9"/>
</dbReference>
<name>A0A9J5XGJ6_SOLCO</name>
<gene>
    <name evidence="2" type="ORF">H5410_047228</name>
</gene>
<dbReference type="AlphaFoldDB" id="A0A9J5XGJ6"/>
<evidence type="ECO:0000313" key="2">
    <source>
        <dbReference type="EMBL" id="KAG5586794.1"/>
    </source>
</evidence>
<evidence type="ECO:0000313" key="3">
    <source>
        <dbReference type="Proteomes" id="UP000824120"/>
    </source>
</evidence>
<feature type="region of interest" description="Disordered" evidence="1">
    <location>
        <begin position="1"/>
        <end position="20"/>
    </location>
</feature>
<dbReference type="EMBL" id="JACXVP010000009">
    <property type="protein sequence ID" value="KAG5586794.1"/>
    <property type="molecule type" value="Genomic_DNA"/>
</dbReference>
<organism evidence="2 3">
    <name type="scientific">Solanum commersonii</name>
    <name type="common">Commerson's wild potato</name>
    <name type="synonym">Commerson's nightshade</name>
    <dbReference type="NCBI Taxonomy" id="4109"/>
    <lineage>
        <taxon>Eukaryota</taxon>
        <taxon>Viridiplantae</taxon>
        <taxon>Streptophyta</taxon>
        <taxon>Embryophyta</taxon>
        <taxon>Tracheophyta</taxon>
        <taxon>Spermatophyta</taxon>
        <taxon>Magnoliopsida</taxon>
        <taxon>eudicotyledons</taxon>
        <taxon>Gunneridae</taxon>
        <taxon>Pentapetalae</taxon>
        <taxon>asterids</taxon>
        <taxon>lamiids</taxon>
        <taxon>Solanales</taxon>
        <taxon>Solanaceae</taxon>
        <taxon>Solanoideae</taxon>
        <taxon>Solaneae</taxon>
        <taxon>Solanum</taxon>
    </lineage>
</organism>